<proteinExistence type="predicted"/>
<gene>
    <name evidence="1" type="ORF">PAC_06456</name>
</gene>
<accession>A0A1L7WUV7</accession>
<dbReference type="AlphaFoldDB" id="A0A1L7WUV7"/>
<sequence length="277" mass="32020">MWLQVGSNGNKEPEGLLYTAPTSLRNIDRVLAVQTPQSNDTSNLTEETSAVFSMLTSDDDLVNALRDAVPELTRDNYHEWARKIRGLLSVQGLDGGLKDTIDVYYDDEIHHDDPKKLWDDLEKHIVPKGISAFIQFHLQFVRLRLEEGKDPDDFFNKQYTILLDRDATGVTLTRDLEIIIHIYTALPEEFGYLRTRWSVSDFKGLIAFEVQKQGREAQELLEVEKQLRRTRNSRNDGKGWRHWCWRYFTIVRQIRRVIVAARVENEAIGGALAMFGN</sequence>
<evidence type="ECO:0000313" key="1">
    <source>
        <dbReference type="EMBL" id="CZR56567.1"/>
    </source>
</evidence>
<reference evidence="1 2" key="1">
    <citation type="submission" date="2016-03" db="EMBL/GenBank/DDBJ databases">
        <authorList>
            <person name="Ploux O."/>
        </authorList>
    </citation>
    <scope>NUCLEOTIDE SEQUENCE [LARGE SCALE GENOMIC DNA]</scope>
    <source>
        <strain evidence="1 2">UAMH 11012</strain>
    </source>
</reference>
<keyword evidence="2" id="KW-1185">Reference proteome</keyword>
<name>A0A1L7WUV7_9HELO</name>
<dbReference type="OrthoDB" id="3514819at2759"/>
<organism evidence="1 2">
    <name type="scientific">Phialocephala subalpina</name>
    <dbReference type="NCBI Taxonomy" id="576137"/>
    <lineage>
        <taxon>Eukaryota</taxon>
        <taxon>Fungi</taxon>
        <taxon>Dikarya</taxon>
        <taxon>Ascomycota</taxon>
        <taxon>Pezizomycotina</taxon>
        <taxon>Leotiomycetes</taxon>
        <taxon>Helotiales</taxon>
        <taxon>Mollisiaceae</taxon>
        <taxon>Phialocephala</taxon>
        <taxon>Phialocephala fortinii species complex</taxon>
    </lineage>
</organism>
<dbReference type="Proteomes" id="UP000184330">
    <property type="component" value="Unassembled WGS sequence"/>
</dbReference>
<dbReference type="EMBL" id="FJOG01000008">
    <property type="protein sequence ID" value="CZR56567.1"/>
    <property type="molecule type" value="Genomic_DNA"/>
</dbReference>
<evidence type="ECO:0000313" key="2">
    <source>
        <dbReference type="Proteomes" id="UP000184330"/>
    </source>
</evidence>
<protein>
    <submittedName>
        <fullName evidence="1">Uncharacterized protein</fullName>
    </submittedName>
</protein>